<dbReference type="RefSeq" id="WP_042442163.1">
    <property type="nucleotide sequence ID" value="NZ_BBPN01000002.1"/>
</dbReference>
<keyword evidence="1" id="KW-1133">Transmembrane helix</keyword>
<keyword evidence="1" id="KW-0472">Membrane</keyword>
<dbReference type="eggNOG" id="ENOG5030TUQ">
    <property type="taxonomic scope" value="Bacteria"/>
</dbReference>
<evidence type="ECO:0000313" key="4">
    <source>
        <dbReference type="Proteomes" id="UP000183015"/>
    </source>
</evidence>
<feature type="transmembrane region" description="Helical" evidence="1">
    <location>
        <begin position="65"/>
        <end position="91"/>
    </location>
</feature>
<dbReference type="EMBL" id="FOAZ01000001">
    <property type="protein sequence ID" value="SEK25646.1"/>
    <property type="molecule type" value="Genomic_DNA"/>
</dbReference>
<feature type="domain" description="Septum formation-related" evidence="2">
    <location>
        <begin position="104"/>
        <end position="212"/>
    </location>
</feature>
<organism evidence="3 4">
    <name type="scientific">Streptacidiphilus jiangxiensis</name>
    <dbReference type="NCBI Taxonomy" id="235985"/>
    <lineage>
        <taxon>Bacteria</taxon>
        <taxon>Bacillati</taxon>
        <taxon>Actinomycetota</taxon>
        <taxon>Actinomycetes</taxon>
        <taxon>Kitasatosporales</taxon>
        <taxon>Streptomycetaceae</taxon>
        <taxon>Streptacidiphilus</taxon>
    </lineage>
</organism>
<protein>
    <submittedName>
        <fullName evidence="3">Septum formation</fullName>
    </submittedName>
</protein>
<reference evidence="4" key="1">
    <citation type="submission" date="2016-10" db="EMBL/GenBank/DDBJ databases">
        <authorList>
            <person name="Varghese N."/>
        </authorList>
    </citation>
    <scope>NUCLEOTIDE SEQUENCE [LARGE SCALE GENOMIC DNA]</scope>
    <source>
        <strain evidence="4">DSM 45096 / BCRC 16803 / CGMCC 4.1857 / CIP 109030 / JCM 12277 / KCTC 19219 / NBRC 100920 / 33214</strain>
    </source>
</reference>
<evidence type="ECO:0000259" key="2">
    <source>
        <dbReference type="Pfam" id="PF13845"/>
    </source>
</evidence>
<dbReference type="OrthoDB" id="3628931at2"/>
<evidence type="ECO:0000313" key="3">
    <source>
        <dbReference type="EMBL" id="SEK25646.1"/>
    </source>
</evidence>
<dbReference type="Proteomes" id="UP000183015">
    <property type="component" value="Unassembled WGS sequence"/>
</dbReference>
<feature type="transmembrane region" description="Helical" evidence="1">
    <location>
        <begin position="28"/>
        <end position="53"/>
    </location>
</feature>
<keyword evidence="4" id="KW-1185">Reference proteome</keyword>
<name>A0A1H7FHQ9_STRJI</name>
<dbReference type="AlphaFoldDB" id="A0A1H7FHQ9"/>
<dbReference type="Pfam" id="PF13845">
    <property type="entry name" value="Septum_form"/>
    <property type="match status" value="1"/>
</dbReference>
<gene>
    <name evidence="3" type="ORF">SAMN05414137_101268</name>
</gene>
<dbReference type="STRING" id="235985.SAMN05414137_101268"/>
<dbReference type="InterPro" id="IPR026004">
    <property type="entry name" value="Septum_form"/>
</dbReference>
<sequence length="344" mass="35164">MTQTPPPSAAYPQPPHAGQPPRAKLSAFAVLSLVASAVALVPVGVVLGIVALFRTARLGQRGKRLAVVALSLCAAWVAAGMVAIIASAAVIASHSGAVEQFGPGTCFQYHDGVDAAEGVDVIACSQAHDGEVVAHRDLGGSYPGQDAAGREAVLDCVDDSARSLPDAGAWDPSVTQLKAYFPSQDSWDAGLRSAVCVLTNRDHSGLWGDALSGSGLTATQRRVLQLTNETALLRLKLHDLPASGWQIAAALEQRLATADRAESTALDALAAYPPADAGSDVPSALHSLAAEDTTEASQAADAASAITGPDAWQSRLDENHETSASAAGAYEIVRSALGLARPGG</sequence>
<evidence type="ECO:0000256" key="1">
    <source>
        <dbReference type="SAM" id="Phobius"/>
    </source>
</evidence>
<accession>A0A1H7FHQ9</accession>
<keyword evidence="1" id="KW-0812">Transmembrane</keyword>
<proteinExistence type="predicted"/>